<evidence type="ECO:0000256" key="1">
    <source>
        <dbReference type="ARBA" id="ARBA00022448"/>
    </source>
</evidence>
<comment type="caution">
    <text evidence="5">The sequence shown here is derived from an EMBL/GenBank/DDBJ whole genome shotgun (WGS) entry which is preliminary data.</text>
</comment>
<dbReference type="PANTHER" id="PTHR19316:SF35">
    <property type="entry name" value="NUCLEOTIDE EXCHANGE FACTOR SIL1"/>
    <property type="match status" value="1"/>
</dbReference>
<sequence>VDLNANSFTSEELKKALAKMKESEKAERKVSFPFLKQCNEVRKKFRPIEQLKEEFEKLNMKIETDYEIMVKLISKFNSSASTLDEKVAVLYDLEYYVHQV</sequence>
<feature type="non-terminal residue" evidence="5">
    <location>
        <position position="100"/>
    </location>
</feature>
<evidence type="ECO:0000256" key="2">
    <source>
        <dbReference type="ARBA" id="ARBA00022824"/>
    </source>
</evidence>
<name>A0A7K8S1L2_9PASS</name>
<keyword evidence="1" id="KW-0813">Transport</keyword>
<keyword evidence="3" id="KW-0653">Protein transport</keyword>
<keyword evidence="2" id="KW-0256">Endoplasmic reticulum</keyword>
<evidence type="ECO:0000256" key="4">
    <source>
        <dbReference type="SAM" id="Coils"/>
    </source>
</evidence>
<feature type="non-terminal residue" evidence="5">
    <location>
        <position position="1"/>
    </location>
</feature>
<keyword evidence="6" id="KW-1185">Reference proteome</keyword>
<dbReference type="GO" id="GO:0005783">
    <property type="term" value="C:endoplasmic reticulum"/>
    <property type="evidence" value="ECO:0007669"/>
    <property type="project" value="TreeGrafter"/>
</dbReference>
<evidence type="ECO:0000256" key="3">
    <source>
        <dbReference type="ARBA" id="ARBA00022927"/>
    </source>
</evidence>
<protein>
    <submittedName>
        <fullName evidence="5">SIL1 factor</fullName>
    </submittedName>
</protein>
<reference evidence="5 6" key="1">
    <citation type="submission" date="2019-09" db="EMBL/GenBank/DDBJ databases">
        <title>Bird 10,000 Genomes (B10K) Project - Family phase.</title>
        <authorList>
            <person name="Zhang G."/>
        </authorList>
    </citation>
    <scope>NUCLEOTIDE SEQUENCE [LARGE SCALE GENOMIC DNA]</scope>
    <source>
        <strain evidence="5">B10K-CU-031-12</strain>
        <tissue evidence="5">Muscle</tissue>
    </source>
</reference>
<dbReference type="PANTHER" id="PTHR19316">
    <property type="entry name" value="PROTEIN FOLDING REGULATOR"/>
    <property type="match status" value="1"/>
</dbReference>
<evidence type="ECO:0000313" key="5">
    <source>
        <dbReference type="EMBL" id="NXF23871.1"/>
    </source>
</evidence>
<dbReference type="EMBL" id="VWYZ01000309">
    <property type="protein sequence ID" value="NXF23871.1"/>
    <property type="molecule type" value="Genomic_DNA"/>
</dbReference>
<gene>
    <name evidence="5" type="primary">Sil1</name>
    <name evidence="5" type="ORF">RHOROS_R02757</name>
</gene>
<evidence type="ECO:0000313" key="6">
    <source>
        <dbReference type="Proteomes" id="UP000574210"/>
    </source>
</evidence>
<dbReference type="InterPro" id="IPR050693">
    <property type="entry name" value="Hsp70_NEF-Inhibitors"/>
</dbReference>
<accession>A0A7K8S1L2</accession>
<organism evidence="5 6">
    <name type="scientific">Rhodinocichla rosea</name>
    <dbReference type="NCBI Taxonomy" id="58203"/>
    <lineage>
        <taxon>Eukaryota</taxon>
        <taxon>Metazoa</taxon>
        <taxon>Chordata</taxon>
        <taxon>Craniata</taxon>
        <taxon>Vertebrata</taxon>
        <taxon>Euteleostomi</taxon>
        <taxon>Archelosauria</taxon>
        <taxon>Archosauria</taxon>
        <taxon>Dinosauria</taxon>
        <taxon>Saurischia</taxon>
        <taxon>Theropoda</taxon>
        <taxon>Coelurosauria</taxon>
        <taxon>Aves</taxon>
        <taxon>Neognathae</taxon>
        <taxon>Neoaves</taxon>
        <taxon>Telluraves</taxon>
        <taxon>Australaves</taxon>
        <taxon>Passeriformes</taxon>
        <taxon>Thraupidae</taxon>
        <taxon>Rhodinocichla</taxon>
    </lineage>
</organism>
<feature type="coiled-coil region" evidence="4">
    <location>
        <begin position="6"/>
        <end position="68"/>
    </location>
</feature>
<dbReference type="GO" id="GO:0000774">
    <property type="term" value="F:adenyl-nucleotide exchange factor activity"/>
    <property type="evidence" value="ECO:0007669"/>
    <property type="project" value="TreeGrafter"/>
</dbReference>
<keyword evidence="4" id="KW-0175">Coiled coil</keyword>
<proteinExistence type="predicted"/>
<dbReference type="Proteomes" id="UP000574210">
    <property type="component" value="Unassembled WGS sequence"/>
</dbReference>
<dbReference type="GO" id="GO:0015031">
    <property type="term" value="P:protein transport"/>
    <property type="evidence" value="ECO:0007669"/>
    <property type="project" value="UniProtKB-KW"/>
</dbReference>
<dbReference type="AlphaFoldDB" id="A0A7K8S1L2"/>